<dbReference type="OrthoDB" id="185373at2759"/>
<dbReference type="InterPro" id="IPR050872">
    <property type="entry name" value="PPR_P_subfamily"/>
</dbReference>
<reference evidence="4 5" key="1">
    <citation type="submission" date="2015-08" db="EMBL/GenBank/DDBJ databases">
        <title>Next Generation Sequencing and Analysis of the Genome of Puccinia sorghi L Schw, the Causal Agent of Maize Common Rust.</title>
        <authorList>
            <person name="Rochi L."/>
            <person name="Burguener G."/>
            <person name="Darino M."/>
            <person name="Turjanski A."/>
            <person name="Kreff E."/>
            <person name="Dieguez M.J."/>
            <person name="Sacco F."/>
        </authorList>
    </citation>
    <scope>NUCLEOTIDE SEQUENCE [LARGE SCALE GENOMIC DNA]</scope>
    <source>
        <strain evidence="4 5">RO10H11247</strain>
    </source>
</reference>
<comment type="similarity">
    <text evidence="1">Belongs to the PPR family. P subfamily.</text>
</comment>
<gene>
    <name evidence="4" type="ORF">VP01_2631g5</name>
</gene>
<dbReference type="InterPro" id="IPR011990">
    <property type="entry name" value="TPR-like_helical_dom_sf"/>
</dbReference>
<dbReference type="EMBL" id="LAVV01007537">
    <property type="protein sequence ID" value="KNZ55615.1"/>
    <property type="molecule type" value="Genomic_DNA"/>
</dbReference>
<feature type="compositionally biased region" description="Pro residues" evidence="3">
    <location>
        <begin position="64"/>
        <end position="74"/>
    </location>
</feature>
<dbReference type="Pfam" id="PF13041">
    <property type="entry name" value="PPR_2"/>
    <property type="match status" value="1"/>
</dbReference>
<dbReference type="AlphaFoldDB" id="A0A0L6V661"/>
<evidence type="ECO:0008006" key="6">
    <source>
        <dbReference type="Google" id="ProtNLM"/>
    </source>
</evidence>
<feature type="repeat" description="PPR" evidence="2">
    <location>
        <begin position="585"/>
        <end position="620"/>
    </location>
</feature>
<dbReference type="PANTHER" id="PTHR46128:SF211">
    <property type="entry name" value="PENTACOTRIPEPTIDE-REPEAT REGION OF PRORP DOMAIN-CONTAINING PROTEIN"/>
    <property type="match status" value="1"/>
</dbReference>
<comment type="caution">
    <text evidence="4">The sequence shown here is derived from an EMBL/GenBank/DDBJ whole genome shotgun (WGS) entry which is preliminary data.</text>
</comment>
<feature type="compositionally biased region" description="Low complexity" evidence="3">
    <location>
        <begin position="43"/>
        <end position="63"/>
    </location>
</feature>
<evidence type="ECO:0000313" key="5">
    <source>
        <dbReference type="Proteomes" id="UP000037035"/>
    </source>
</evidence>
<sequence>MKFGKLLGQRNSQLQWFASPITPYRHPPTHYHRTNDPILFPTHQHQQQQQQPHQQQQPLGKPIRYPPYPPPTNPELPKLTPAIASFHNAALVYLHRGLAIQYNNHPSASHHQEPFLSAIIKGFNQILLLETGLEFSQPRQIMETLMTIVRQKLNHAQSLPGQQRAEIWAAAKHVIIHSALRPRMSCVGEWAWEEIGRGNYERLVDVWAAMLEIIDKRHPRTSSDAPPTTIGLDEAFFTALVVVSSTLSNQISLAQLVKSLVDRIYSRVIPPDRLTLNPLPQPEKARYFLRAVELGLLWRRPLEDEQEHSDWLVEQDERIVHLIRRTFLTKQPQSLQYCLDLSHRIQEAVDGKSGQPGWLAVDWTQPTIHPSTPPPLSEDITPPTLPQAIRRDIILTQKVVATLFTGFAENGMMEQVDELIGFSRRLGGMNRYLWSAVLRGLTKHRDGRLMKDSLQRMELEDKVTVDFNMKCIMISGSIGTDLDGALQAIDQLLIQASSSATGKSPESRQKSKLPIEAINSIISALLRQRMLERAESLLSTLSDRLTPNTTTLNHFLNYHSRLARPVLSEVLEHLKQFEARSVKPDVVSFTILLNILMKLGLGQEMISKLLLMMDQSGVQPNAITYGSIIHHLCRSGKIQDVEVALKLLDEIEERGIATTDITYTALIQGFLRAHIQEYEAMKEAGEGGEEGQQAAGVSGSGKKLDVATELISRLKRRGGKLNQVIYNALLNALFSTGQFESGMQVFKLMKHELLLQSPLQLYGNGLIDTYGIMFRRLIQFGQLHLFHTLYHDYFRNENFPYIPQWIQNFIHKFENSQF</sequence>
<dbReference type="Gene3D" id="1.25.40.10">
    <property type="entry name" value="Tetratricopeptide repeat domain"/>
    <property type="match status" value="2"/>
</dbReference>
<dbReference type="Proteomes" id="UP000037035">
    <property type="component" value="Unassembled WGS sequence"/>
</dbReference>
<dbReference type="STRING" id="27349.A0A0L6V661"/>
<proteinExistence type="inferred from homology"/>
<evidence type="ECO:0000256" key="3">
    <source>
        <dbReference type="SAM" id="MobiDB-lite"/>
    </source>
</evidence>
<organism evidence="4 5">
    <name type="scientific">Puccinia sorghi</name>
    <dbReference type="NCBI Taxonomy" id="27349"/>
    <lineage>
        <taxon>Eukaryota</taxon>
        <taxon>Fungi</taxon>
        <taxon>Dikarya</taxon>
        <taxon>Basidiomycota</taxon>
        <taxon>Pucciniomycotina</taxon>
        <taxon>Pucciniomycetes</taxon>
        <taxon>Pucciniales</taxon>
        <taxon>Pucciniaceae</taxon>
        <taxon>Puccinia</taxon>
    </lineage>
</organism>
<dbReference type="VEuPathDB" id="FungiDB:VP01_2631g5"/>
<dbReference type="PANTHER" id="PTHR46128">
    <property type="entry name" value="MITOCHONDRIAL GROUP I INTRON SPLICING FACTOR CCM1"/>
    <property type="match status" value="1"/>
</dbReference>
<keyword evidence="5" id="KW-1185">Reference proteome</keyword>
<dbReference type="PROSITE" id="PS51375">
    <property type="entry name" value="PPR"/>
    <property type="match status" value="3"/>
</dbReference>
<dbReference type="InterPro" id="IPR002885">
    <property type="entry name" value="PPR_rpt"/>
</dbReference>
<feature type="repeat" description="PPR" evidence="2">
    <location>
        <begin position="621"/>
        <end position="658"/>
    </location>
</feature>
<protein>
    <recommendedName>
        <fullName evidence="6">Pentacotripeptide-repeat region of PRORP domain-containing protein</fullName>
    </recommendedName>
</protein>
<feature type="repeat" description="PPR" evidence="2">
    <location>
        <begin position="722"/>
        <end position="752"/>
    </location>
</feature>
<evidence type="ECO:0000256" key="2">
    <source>
        <dbReference type="PROSITE-ProRule" id="PRU00708"/>
    </source>
</evidence>
<evidence type="ECO:0000313" key="4">
    <source>
        <dbReference type="EMBL" id="KNZ55615.1"/>
    </source>
</evidence>
<dbReference type="NCBIfam" id="TIGR00756">
    <property type="entry name" value="PPR"/>
    <property type="match status" value="1"/>
</dbReference>
<evidence type="ECO:0000256" key="1">
    <source>
        <dbReference type="ARBA" id="ARBA00007626"/>
    </source>
</evidence>
<dbReference type="Pfam" id="PF13812">
    <property type="entry name" value="PPR_3"/>
    <property type="match status" value="1"/>
</dbReference>
<accession>A0A0L6V661</accession>
<feature type="region of interest" description="Disordered" evidence="3">
    <location>
        <begin position="42"/>
        <end position="78"/>
    </location>
</feature>
<name>A0A0L6V661_9BASI</name>